<sequence length="689" mass="76292">MNTLGVLRVGDRVVFRGDEHTVVALAGTSVRLVAASGRHSVVLLPYLLSAVDFAVIGVRSPEGFAPLGLLDGVPAEVAERARLWERHLIEVESGHMPDSDSNAAPRPEYDTAHTTLAQREAAKARELTALGVDCKQRTVQRMRRRYREQGVWGLVDQRLVGRNRPTGNIDERVVTATVHVIEAQTPASTGTKARVMGQVRRRVEEEHGAGVVPMPSTSTFYRLLDVLSVGRHTFGSAATRRSSANRPTRPFTPTTAARPGEQVQIDTTPLDVMTVMDDGVVGRAELTIAVDVATRTICAALLHPARPKAVDASLLLARMLVPEPMRPGWSEALRMSASRIPHTRLMSVDQRMEHAAAKPVIAPETIVIDHGKVFVSETFLRACQSLGISVQPAHPGTPTDKSVVERTFSSINTLFCQHVTGYTGRDVTRRGARVDADTVWNVADLQDLLDEWVVAGWQVRPHEGLRHPYAPERILSPNDAYAALVAAAGHVPVVLDRDAYIEMLPAVWRSINDYGVQIDYRTYDSAELNPYRRQPSPMSAKSGKWEIHYDPYDLSRVWVRDHHRDQGWIEAPWVHQGLVNRPFADFTWRYARRLATQRGVDTTNETSLAVVLAALLRRCEDGPGPDQAATARARASTDMPQRPRVPPPTPQDLDEETRDDGDGAEQEVETVAKVIPFEEFNPFEEGDAW</sequence>
<feature type="region of interest" description="Disordered" evidence="1">
    <location>
        <begin position="237"/>
        <end position="259"/>
    </location>
</feature>
<dbReference type="Proteomes" id="UP000598217">
    <property type="component" value="Unassembled WGS sequence"/>
</dbReference>
<dbReference type="InterPro" id="IPR036397">
    <property type="entry name" value="RNaseH_sf"/>
</dbReference>
<evidence type="ECO:0000313" key="4">
    <source>
        <dbReference type="Proteomes" id="UP000598217"/>
    </source>
</evidence>
<evidence type="ECO:0000259" key="2">
    <source>
        <dbReference type="PROSITE" id="PS50994"/>
    </source>
</evidence>
<dbReference type="PROSITE" id="PS50994">
    <property type="entry name" value="INTEGRASE"/>
    <property type="match status" value="1"/>
</dbReference>
<reference evidence="3 4" key="1">
    <citation type="submission" date="2020-10" db="EMBL/GenBank/DDBJ databases">
        <title>Sequencing the genomes of 1000 actinobacteria strains.</title>
        <authorList>
            <person name="Klenk H.-P."/>
        </authorList>
    </citation>
    <scope>NUCLEOTIDE SEQUENCE [LARGE SCALE GENOMIC DNA]</scope>
    <source>
        <strain evidence="3 4">DSM 45157</strain>
    </source>
</reference>
<keyword evidence="4" id="KW-1185">Reference proteome</keyword>
<dbReference type="RefSeq" id="WP_191269961.1">
    <property type="nucleotide sequence ID" value="NZ_BMXJ01000003.1"/>
</dbReference>
<comment type="caution">
    <text evidence="3">The sequence shown here is derived from an EMBL/GenBank/DDBJ whole genome shotgun (WGS) entry which is preliminary data.</text>
</comment>
<dbReference type="InterPro" id="IPR001584">
    <property type="entry name" value="Integrase_cat-core"/>
</dbReference>
<dbReference type="SUPFAM" id="SSF53098">
    <property type="entry name" value="Ribonuclease H-like"/>
    <property type="match status" value="1"/>
</dbReference>
<feature type="compositionally biased region" description="Acidic residues" evidence="1">
    <location>
        <begin position="652"/>
        <end position="668"/>
    </location>
</feature>
<name>A0ABR9HH97_9ACTN</name>
<proteinExistence type="predicted"/>
<feature type="region of interest" description="Disordered" evidence="1">
    <location>
        <begin position="620"/>
        <end position="689"/>
    </location>
</feature>
<evidence type="ECO:0000313" key="3">
    <source>
        <dbReference type="EMBL" id="MBE1458306.1"/>
    </source>
</evidence>
<feature type="domain" description="Integrase catalytic" evidence="2">
    <location>
        <begin position="255"/>
        <end position="479"/>
    </location>
</feature>
<organism evidence="3 4">
    <name type="scientific">Nocardiopsis terrae</name>
    <dbReference type="NCBI Taxonomy" id="372655"/>
    <lineage>
        <taxon>Bacteria</taxon>
        <taxon>Bacillati</taxon>
        <taxon>Actinomycetota</taxon>
        <taxon>Actinomycetes</taxon>
        <taxon>Streptosporangiales</taxon>
        <taxon>Nocardiopsidaceae</taxon>
        <taxon>Nocardiopsis</taxon>
    </lineage>
</organism>
<accession>A0ABR9HH97</accession>
<dbReference type="Gene3D" id="3.30.420.10">
    <property type="entry name" value="Ribonuclease H-like superfamily/Ribonuclease H"/>
    <property type="match status" value="1"/>
</dbReference>
<protein>
    <submittedName>
        <fullName evidence="3">Transposase InsO family protein</fullName>
    </submittedName>
</protein>
<evidence type="ECO:0000256" key="1">
    <source>
        <dbReference type="SAM" id="MobiDB-lite"/>
    </source>
</evidence>
<dbReference type="InterPro" id="IPR012337">
    <property type="entry name" value="RNaseH-like_sf"/>
</dbReference>
<dbReference type="EMBL" id="JADBDY010000001">
    <property type="protein sequence ID" value="MBE1458306.1"/>
    <property type="molecule type" value="Genomic_DNA"/>
</dbReference>
<dbReference type="InterPro" id="IPR015378">
    <property type="entry name" value="Transposase-like_Mu_C"/>
</dbReference>
<gene>
    <name evidence="3" type="ORF">H4W79_002520</name>
</gene>
<feature type="compositionally biased region" description="Low complexity" evidence="1">
    <location>
        <begin position="244"/>
        <end position="259"/>
    </location>
</feature>
<dbReference type="Pfam" id="PF09299">
    <property type="entry name" value="Mu-transpos_C"/>
    <property type="match status" value="1"/>
</dbReference>